<reference evidence="1" key="1">
    <citation type="submission" date="2019-10" db="EMBL/GenBank/DDBJ databases">
        <authorList>
            <consortium name="DOE Joint Genome Institute"/>
            <person name="Kuo A."/>
            <person name="Miyauchi S."/>
            <person name="Kiss E."/>
            <person name="Drula E."/>
            <person name="Kohler A."/>
            <person name="Sanchez-Garcia M."/>
            <person name="Andreopoulos B."/>
            <person name="Barry K.W."/>
            <person name="Bonito G."/>
            <person name="Buee M."/>
            <person name="Carver A."/>
            <person name="Chen C."/>
            <person name="Cichocki N."/>
            <person name="Clum A."/>
            <person name="Culley D."/>
            <person name="Crous P.W."/>
            <person name="Fauchery L."/>
            <person name="Girlanda M."/>
            <person name="Hayes R."/>
            <person name="Keri Z."/>
            <person name="Labutti K."/>
            <person name="Lipzen A."/>
            <person name="Lombard V."/>
            <person name="Magnuson J."/>
            <person name="Maillard F."/>
            <person name="Morin E."/>
            <person name="Murat C."/>
            <person name="Nolan M."/>
            <person name="Ohm R."/>
            <person name="Pangilinan J."/>
            <person name="Pereira M."/>
            <person name="Perotto S."/>
            <person name="Peter M."/>
            <person name="Riley R."/>
            <person name="Sitrit Y."/>
            <person name="Stielow B."/>
            <person name="Szollosi G."/>
            <person name="Zifcakova L."/>
            <person name="Stursova M."/>
            <person name="Spatafora J.W."/>
            <person name="Tedersoo L."/>
            <person name="Vaario L.-M."/>
            <person name="Yamada A."/>
            <person name="Yan M."/>
            <person name="Wang P."/>
            <person name="Xu J."/>
            <person name="Bruns T."/>
            <person name="Baldrian P."/>
            <person name="Vilgalys R."/>
            <person name="Henrissat B."/>
            <person name="Grigoriev I.V."/>
            <person name="Hibbett D."/>
            <person name="Nagy L.G."/>
            <person name="Martin F.M."/>
        </authorList>
    </citation>
    <scope>NUCLEOTIDE SEQUENCE</scope>
    <source>
        <strain evidence="1">P2</strain>
    </source>
</reference>
<sequence>MPCSSFQDGFSLMYDSVRLFVEERDSLQLLPPSPLSSCDLFTRMNQGLGSFSYSFLSAFRDDFPKLSVLHFQFLAEPVPQSIDLDSPVRLRSALNDALCIVSAANLDTINVPILPQPFWKSGRSYNMLQSSALVSIHIESVTLPMRLKRGSENMSGVLNQPNWRNDTPFVQLSGIFPVESGIPLGDGVIDFSAATRVSDKVCWRPRSKRRFALTRRQDVTYSRRGVTRGFSPSGVSRYEKRNSTIWSVRKVKSTTRDPTSLIDKSAPVSCSGHTLVYPLPTSFPRSIIPPPSLRPGQPKGLFSRSPSTTVLSSLTTTTHQLASERVRGIHRESRKEEARSGEC</sequence>
<comment type="caution">
    <text evidence="1">The sequence shown here is derived from an EMBL/GenBank/DDBJ whole genome shotgun (WGS) entry which is preliminary data.</text>
</comment>
<evidence type="ECO:0000313" key="1">
    <source>
        <dbReference type="EMBL" id="KAF9644224.1"/>
    </source>
</evidence>
<gene>
    <name evidence="1" type="ORF">BDM02DRAFT_1055057</name>
</gene>
<evidence type="ECO:0000313" key="2">
    <source>
        <dbReference type="Proteomes" id="UP000886501"/>
    </source>
</evidence>
<accession>A0ACB6Z3X8</accession>
<organism evidence="1 2">
    <name type="scientific">Thelephora ganbajun</name>
    <name type="common">Ganba fungus</name>
    <dbReference type="NCBI Taxonomy" id="370292"/>
    <lineage>
        <taxon>Eukaryota</taxon>
        <taxon>Fungi</taxon>
        <taxon>Dikarya</taxon>
        <taxon>Basidiomycota</taxon>
        <taxon>Agaricomycotina</taxon>
        <taxon>Agaricomycetes</taxon>
        <taxon>Thelephorales</taxon>
        <taxon>Thelephoraceae</taxon>
        <taxon>Thelephora</taxon>
    </lineage>
</organism>
<keyword evidence="2" id="KW-1185">Reference proteome</keyword>
<name>A0ACB6Z3X8_THEGA</name>
<protein>
    <submittedName>
        <fullName evidence="1">Uncharacterized protein</fullName>
    </submittedName>
</protein>
<reference evidence="1" key="2">
    <citation type="journal article" date="2020" name="Nat. Commun.">
        <title>Large-scale genome sequencing of mycorrhizal fungi provides insights into the early evolution of symbiotic traits.</title>
        <authorList>
            <person name="Miyauchi S."/>
            <person name="Kiss E."/>
            <person name="Kuo A."/>
            <person name="Drula E."/>
            <person name="Kohler A."/>
            <person name="Sanchez-Garcia M."/>
            <person name="Morin E."/>
            <person name="Andreopoulos B."/>
            <person name="Barry K.W."/>
            <person name="Bonito G."/>
            <person name="Buee M."/>
            <person name="Carver A."/>
            <person name="Chen C."/>
            <person name="Cichocki N."/>
            <person name="Clum A."/>
            <person name="Culley D."/>
            <person name="Crous P.W."/>
            <person name="Fauchery L."/>
            <person name="Girlanda M."/>
            <person name="Hayes R.D."/>
            <person name="Keri Z."/>
            <person name="LaButti K."/>
            <person name="Lipzen A."/>
            <person name="Lombard V."/>
            <person name="Magnuson J."/>
            <person name="Maillard F."/>
            <person name="Murat C."/>
            <person name="Nolan M."/>
            <person name="Ohm R.A."/>
            <person name="Pangilinan J."/>
            <person name="Pereira M.F."/>
            <person name="Perotto S."/>
            <person name="Peter M."/>
            <person name="Pfister S."/>
            <person name="Riley R."/>
            <person name="Sitrit Y."/>
            <person name="Stielow J.B."/>
            <person name="Szollosi G."/>
            <person name="Zifcakova L."/>
            <person name="Stursova M."/>
            <person name="Spatafora J.W."/>
            <person name="Tedersoo L."/>
            <person name="Vaario L.M."/>
            <person name="Yamada A."/>
            <person name="Yan M."/>
            <person name="Wang P."/>
            <person name="Xu J."/>
            <person name="Bruns T."/>
            <person name="Baldrian P."/>
            <person name="Vilgalys R."/>
            <person name="Dunand C."/>
            <person name="Henrissat B."/>
            <person name="Grigoriev I.V."/>
            <person name="Hibbett D."/>
            <person name="Nagy L.G."/>
            <person name="Martin F.M."/>
        </authorList>
    </citation>
    <scope>NUCLEOTIDE SEQUENCE</scope>
    <source>
        <strain evidence="1">P2</strain>
    </source>
</reference>
<dbReference type="Proteomes" id="UP000886501">
    <property type="component" value="Unassembled WGS sequence"/>
</dbReference>
<proteinExistence type="predicted"/>
<dbReference type="EMBL" id="MU118152">
    <property type="protein sequence ID" value="KAF9644224.1"/>
    <property type="molecule type" value="Genomic_DNA"/>
</dbReference>